<keyword evidence="2" id="KW-1185">Reference proteome</keyword>
<accession>A0A5S4GG76</accession>
<protein>
    <submittedName>
        <fullName evidence="1">YbaB/EbfC family nucleoid-associated protein</fullName>
    </submittedName>
</protein>
<dbReference type="Pfam" id="PF02575">
    <property type="entry name" value="YbaB_DNA_bd"/>
    <property type="match status" value="1"/>
</dbReference>
<dbReference type="InterPro" id="IPR004401">
    <property type="entry name" value="YbaB/EbfC"/>
</dbReference>
<comment type="caution">
    <text evidence="1">The sequence shown here is derived from an EMBL/GenBank/DDBJ whole genome shotgun (WGS) entry which is preliminary data.</text>
</comment>
<dbReference type="SUPFAM" id="SSF82607">
    <property type="entry name" value="YbaB-like"/>
    <property type="match status" value="1"/>
</dbReference>
<evidence type="ECO:0000313" key="2">
    <source>
        <dbReference type="Proteomes" id="UP000306628"/>
    </source>
</evidence>
<dbReference type="AlphaFoldDB" id="A0A5S4GG76"/>
<dbReference type="Gene3D" id="3.30.1310.10">
    <property type="entry name" value="Nucleoid-associated protein YbaB-like domain"/>
    <property type="match status" value="1"/>
</dbReference>
<evidence type="ECO:0000313" key="1">
    <source>
        <dbReference type="EMBL" id="TMR31986.1"/>
    </source>
</evidence>
<dbReference type="EMBL" id="VCKX01000075">
    <property type="protein sequence ID" value="TMR31986.1"/>
    <property type="molecule type" value="Genomic_DNA"/>
</dbReference>
<dbReference type="Proteomes" id="UP000306628">
    <property type="component" value="Unassembled WGS sequence"/>
</dbReference>
<gene>
    <name evidence="1" type="ORF">ETD85_24055</name>
</gene>
<sequence length="139" mass="15746">MDFDEPDVAGMQAYADELRRTFLRLQEEGDELRRQAQAIQVTEKSRDGLIAATVGPRGELVRLDIDPRIYRHPDARQLAASITDTVHRAADKARERILEVFEPLIPPDQMRAHLDGDMETVMAQLADQMAGREKPRDPA</sequence>
<dbReference type="RefSeq" id="WP_138692039.1">
    <property type="nucleotide sequence ID" value="NZ_JBHSAZ010000043.1"/>
</dbReference>
<dbReference type="OrthoDB" id="3625992at2"/>
<name>A0A5S4GG76_9ACTN</name>
<reference evidence="1 2" key="1">
    <citation type="submission" date="2019-05" db="EMBL/GenBank/DDBJ databases">
        <title>Draft genome sequence of Nonomuraea zeae DSM 100528.</title>
        <authorList>
            <person name="Saricaoglu S."/>
            <person name="Isik K."/>
        </authorList>
    </citation>
    <scope>NUCLEOTIDE SEQUENCE [LARGE SCALE GENOMIC DNA]</scope>
    <source>
        <strain evidence="1 2">DSM 100528</strain>
    </source>
</reference>
<organism evidence="1 2">
    <name type="scientific">Nonomuraea zeae</name>
    <dbReference type="NCBI Taxonomy" id="1642303"/>
    <lineage>
        <taxon>Bacteria</taxon>
        <taxon>Bacillati</taxon>
        <taxon>Actinomycetota</taxon>
        <taxon>Actinomycetes</taxon>
        <taxon>Streptosporangiales</taxon>
        <taxon>Streptosporangiaceae</taxon>
        <taxon>Nonomuraea</taxon>
    </lineage>
</organism>
<dbReference type="GO" id="GO:0003677">
    <property type="term" value="F:DNA binding"/>
    <property type="evidence" value="ECO:0007669"/>
    <property type="project" value="InterPro"/>
</dbReference>
<proteinExistence type="predicted"/>
<dbReference type="InterPro" id="IPR036894">
    <property type="entry name" value="YbaB-like_sf"/>
</dbReference>